<accession>A0ABX4PVY8</accession>
<organism evidence="1 2">
    <name type="scientific">Pseudomonas baetica</name>
    <dbReference type="NCBI Taxonomy" id="674054"/>
    <lineage>
        <taxon>Bacteria</taxon>
        <taxon>Pseudomonadati</taxon>
        <taxon>Pseudomonadota</taxon>
        <taxon>Gammaproteobacteria</taxon>
        <taxon>Pseudomonadales</taxon>
        <taxon>Pseudomonadaceae</taxon>
        <taxon>Pseudomonas</taxon>
    </lineage>
</organism>
<evidence type="ECO:0008006" key="3">
    <source>
        <dbReference type="Google" id="ProtNLM"/>
    </source>
</evidence>
<name>A0ABX4PVY8_9PSED</name>
<dbReference type="RefSeq" id="WP_100846145.1">
    <property type="nucleotide sequence ID" value="NZ_PHHE01000001.1"/>
</dbReference>
<dbReference type="EMBL" id="PHHE01000001">
    <property type="protein sequence ID" value="PKA69130.1"/>
    <property type="molecule type" value="Genomic_DNA"/>
</dbReference>
<protein>
    <recommendedName>
        <fullName evidence="3">Carboxypeptidase regulatory-like domain-containing protein</fullName>
    </recommendedName>
</protein>
<gene>
    <name evidence="1" type="ORF">ATI02_1952</name>
</gene>
<dbReference type="Proteomes" id="UP000232455">
    <property type="component" value="Unassembled WGS sequence"/>
</dbReference>
<comment type="caution">
    <text evidence="1">The sequence shown here is derived from an EMBL/GenBank/DDBJ whole genome shotgun (WGS) entry which is preliminary data.</text>
</comment>
<evidence type="ECO:0000313" key="2">
    <source>
        <dbReference type="Proteomes" id="UP000232455"/>
    </source>
</evidence>
<evidence type="ECO:0000313" key="1">
    <source>
        <dbReference type="EMBL" id="PKA69130.1"/>
    </source>
</evidence>
<keyword evidence="2" id="KW-1185">Reference proteome</keyword>
<reference evidence="1 2" key="1">
    <citation type="submission" date="2017-11" db="EMBL/GenBank/DDBJ databases">
        <title>Genome sequencing of a diverse group of Pseudomonas species.</title>
        <authorList>
            <person name="Loper J."/>
        </authorList>
    </citation>
    <scope>NUCLEOTIDE SEQUENCE [LARGE SCALE GENOMIC DNA]</scope>
    <source>
        <strain evidence="1 2">LMG 25716</strain>
    </source>
</reference>
<sequence>MTFCNAVPTITLLTDHDGAELGERVATSRLPVTIDGIASSSSLIAIHDNGYFVGKVFAGVSGFWSFRFPPLSLGKHEVFVKNKAGESAVRMFEVIAAD</sequence>
<proteinExistence type="predicted"/>